<reference evidence="1" key="1">
    <citation type="submission" date="2016-04" db="EMBL/GenBank/DDBJ databases">
        <authorList>
            <person name="Evans L.H."/>
            <person name="Alamgir A."/>
            <person name="Owens N."/>
            <person name="Weber N.D."/>
            <person name="Virtaneva K."/>
            <person name="Barbian K."/>
            <person name="Babar A."/>
            <person name="Rosenke K."/>
        </authorList>
    </citation>
    <scope>NUCLEOTIDE SEQUENCE</scope>
    <source>
        <strain evidence="1">92-2</strain>
    </source>
</reference>
<dbReference type="EMBL" id="FLUP01000002">
    <property type="protein sequence ID" value="SBW12071.1"/>
    <property type="molecule type" value="Genomic_DNA"/>
</dbReference>
<protein>
    <submittedName>
        <fullName evidence="1">Uncharacterized protein</fullName>
    </submittedName>
</protein>
<gene>
    <name evidence="1" type="ORF">KM92DES2_20312</name>
</gene>
<organism evidence="1">
    <name type="scientific">uncultured Desulfovibrio sp</name>
    <dbReference type="NCBI Taxonomy" id="167968"/>
    <lineage>
        <taxon>Bacteria</taxon>
        <taxon>Pseudomonadati</taxon>
        <taxon>Thermodesulfobacteriota</taxon>
        <taxon>Desulfovibrionia</taxon>
        <taxon>Desulfovibrionales</taxon>
        <taxon>Desulfovibrionaceae</taxon>
        <taxon>Desulfovibrio</taxon>
        <taxon>environmental samples</taxon>
    </lineage>
</organism>
<sequence>MHLANAVNLLQQCLRTALLARSNAHCPKYEQNTFSTGLLLILGLGYLKSRFPTLPYFI</sequence>
<name>A0A212KK93_9BACT</name>
<proteinExistence type="predicted"/>
<evidence type="ECO:0000313" key="1">
    <source>
        <dbReference type="EMBL" id="SBW12071.1"/>
    </source>
</evidence>
<dbReference type="AlphaFoldDB" id="A0A212KK93"/>
<accession>A0A212KK93</accession>